<sequence length="914" mass="104604">MDPLTALGLASNIVQFVDFTSKLISTTQKLYVSSSGAKDEHLELEILARNIQDLAEHAKSRLGGVSEPAILSIEDGTLLDLSDQCIEVSNQLLYLLESVKVKGQRRGWDSFHQALRSEWKKEDIKALQQRLDRISNHLNTRSLLNKQDDVTTKIKLLTVQNRRLEASRTREIKDLGDGFDGIFNEIKKEGSRNRAALRQLSLAAEKGLGYASEQALLEFIRFDTIEDRQIAVREAHHETFSWIFRSSASEGCQSDENFADWLASESNIFWISGKPGSGKSTLMKYICEHEDTREILERWAKAKGQQLCIANFFFWNSGRQTLQRSQEGLLRSILYQILRQCPDLIPFATPSLSHGEGSSLQFDETLTTTKLLGAFQGISTHIATAKVKFCFFIDGLDEYEGKPGDIIRLIELLKSTLQVKICVSSRPWNEFEKDFGQDKSKKLYMQDLTRGDIELYVRDILENDVGFQELKQRDSHCLDLIQNVVDAAKGVFLWVFLVVRSLLEGLTNADRIVDLQRRLRLLPTDLNEYFERILFTVDNFYRKQTAQMFRVTLAAYDPLPSLCYWFIDQEDSSLMEKLEVGPLSKEITSDRLKQIQKRLNACGKGLLEAQTISPEYLKVDFLHRTVRDFLLLPEMQQMLDKWAGEGFDANVAICEATVCLVKTTPQDYDHLRPTGPISDLLDTFFYHIEVLEEDTKYPITIEVRLLDELDKALKQYSEAFDSDMFHLTCSALSGRWRYEPYSDGDLSVLDAAVQIGLRRYVLVKLERHSLSTSRQANLLLTALRRNRAPATQMVSLLLQRGFDPNLPFDQEIGHMNPTVWTFFLGKQWENQTPDNFFHVTKDLLMHGADANASLIIGGKVITAAERVKLLLSADEARELEPFLNPRPKAVQKTRGHESRRKRFIKSVFGRRERK</sequence>
<keyword evidence="1" id="KW-0677">Repeat</keyword>
<dbReference type="AlphaFoldDB" id="A0A2J6T5D4"/>
<accession>A0A2J6T5D4</accession>
<reference evidence="4 5" key="1">
    <citation type="submission" date="2016-04" db="EMBL/GenBank/DDBJ databases">
        <title>A degradative enzymes factory behind the ericoid mycorrhizal symbiosis.</title>
        <authorList>
            <consortium name="DOE Joint Genome Institute"/>
            <person name="Martino E."/>
            <person name="Morin E."/>
            <person name="Grelet G."/>
            <person name="Kuo A."/>
            <person name="Kohler A."/>
            <person name="Daghino S."/>
            <person name="Barry K."/>
            <person name="Choi C."/>
            <person name="Cichocki N."/>
            <person name="Clum A."/>
            <person name="Copeland A."/>
            <person name="Hainaut M."/>
            <person name="Haridas S."/>
            <person name="Labutti K."/>
            <person name="Lindquist E."/>
            <person name="Lipzen A."/>
            <person name="Khouja H.-R."/>
            <person name="Murat C."/>
            <person name="Ohm R."/>
            <person name="Olson A."/>
            <person name="Spatafora J."/>
            <person name="Veneault-Fourrey C."/>
            <person name="Henrissat B."/>
            <person name="Grigoriev I."/>
            <person name="Martin F."/>
            <person name="Perotto S."/>
        </authorList>
    </citation>
    <scope>NUCLEOTIDE SEQUENCE [LARGE SCALE GENOMIC DNA]</scope>
    <source>
        <strain evidence="4 5">E</strain>
    </source>
</reference>
<dbReference type="InParanoid" id="A0A2J6T5D4"/>
<organism evidence="4 5">
    <name type="scientific">Hyaloscypha bicolor E</name>
    <dbReference type="NCBI Taxonomy" id="1095630"/>
    <lineage>
        <taxon>Eukaryota</taxon>
        <taxon>Fungi</taxon>
        <taxon>Dikarya</taxon>
        <taxon>Ascomycota</taxon>
        <taxon>Pezizomycotina</taxon>
        <taxon>Leotiomycetes</taxon>
        <taxon>Helotiales</taxon>
        <taxon>Hyaloscyphaceae</taxon>
        <taxon>Hyaloscypha</taxon>
        <taxon>Hyaloscypha bicolor</taxon>
    </lineage>
</organism>
<feature type="domain" description="Nephrocystin 3-like N-terminal" evidence="2">
    <location>
        <begin position="254"/>
        <end position="426"/>
    </location>
</feature>
<dbReference type="PANTHER" id="PTHR10039:SF5">
    <property type="entry name" value="NACHT DOMAIN-CONTAINING PROTEIN"/>
    <property type="match status" value="1"/>
</dbReference>
<dbReference type="PANTHER" id="PTHR10039">
    <property type="entry name" value="AMELOGENIN"/>
    <property type="match status" value="1"/>
</dbReference>
<name>A0A2J6T5D4_9HELO</name>
<dbReference type="GeneID" id="36583154"/>
<keyword evidence="5" id="KW-1185">Reference proteome</keyword>
<dbReference type="Proteomes" id="UP000235371">
    <property type="component" value="Unassembled WGS sequence"/>
</dbReference>
<evidence type="ECO:0000259" key="3">
    <source>
        <dbReference type="Pfam" id="PF25053"/>
    </source>
</evidence>
<dbReference type="InterPro" id="IPR056884">
    <property type="entry name" value="NPHP3-like_N"/>
</dbReference>
<dbReference type="Pfam" id="PF24883">
    <property type="entry name" value="NPHP3_N"/>
    <property type="match status" value="1"/>
</dbReference>
<dbReference type="SUPFAM" id="SSF52540">
    <property type="entry name" value="P-loop containing nucleoside triphosphate hydrolases"/>
    <property type="match status" value="1"/>
</dbReference>
<proteinExistence type="predicted"/>
<gene>
    <name evidence="4" type="ORF">K444DRAFT_532353</name>
</gene>
<dbReference type="RefSeq" id="XP_024735123.1">
    <property type="nucleotide sequence ID" value="XM_024875074.1"/>
</dbReference>
<dbReference type="EMBL" id="KZ613828">
    <property type="protein sequence ID" value="PMD58219.1"/>
    <property type="molecule type" value="Genomic_DNA"/>
</dbReference>
<dbReference type="STRING" id="1095630.A0A2J6T5D4"/>
<evidence type="ECO:0000313" key="5">
    <source>
        <dbReference type="Proteomes" id="UP000235371"/>
    </source>
</evidence>
<evidence type="ECO:0000313" key="4">
    <source>
        <dbReference type="EMBL" id="PMD58219.1"/>
    </source>
</evidence>
<feature type="domain" description="DUF7791" evidence="3">
    <location>
        <begin position="537"/>
        <end position="669"/>
    </location>
</feature>
<evidence type="ECO:0000256" key="1">
    <source>
        <dbReference type="ARBA" id="ARBA00022737"/>
    </source>
</evidence>
<dbReference type="InterPro" id="IPR056693">
    <property type="entry name" value="DUF7791"/>
</dbReference>
<dbReference type="InterPro" id="IPR027417">
    <property type="entry name" value="P-loop_NTPase"/>
</dbReference>
<evidence type="ECO:0000259" key="2">
    <source>
        <dbReference type="Pfam" id="PF24883"/>
    </source>
</evidence>
<dbReference type="Gene3D" id="3.40.50.300">
    <property type="entry name" value="P-loop containing nucleotide triphosphate hydrolases"/>
    <property type="match status" value="1"/>
</dbReference>
<dbReference type="OrthoDB" id="341259at2759"/>
<protein>
    <submittedName>
        <fullName evidence="4">Uncharacterized protein</fullName>
    </submittedName>
</protein>
<dbReference type="Pfam" id="PF25053">
    <property type="entry name" value="DUF7791"/>
    <property type="match status" value="1"/>
</dbReference>